<gene>
    <name evidence="1" type="ORF">RSO01_37920</name>
</gene>
<dbReference type="EMBL" id="BKAJ01000068">
    <property type="protein sequence ID" value="GEP56626.1"/>
    <property type="molecule type" value="Genomic_DNA"/>
</dbReference>
<protein>
    <submittedName>
        <fullName evidence="1">Uncharacterized protein</fullName>
    </submittedName>
</protein>
<dbReference type="RefSeq" id="WP_147150760.1">
    <property type="nucleotide sequence ID" value="NZ_BKAJ01000068.1"/>
</dbReference>
<evidence type="ECO:0000313" key="2">
    <source>
        <dbReference type="Proteomes" id="UP000321058"/>
    </source>
</evidence>
<dbReference type="Proteomes" id="UP000321058">
    <property type="component" value="Unassembled WGS sequence"/>
</dbReference>
<sequence>MQPARPLGELGRAFASSEPLAIIVDAAGRVAEVLLQPTAEALAAWVMKLYASSRPAVVQAKAPVLMLGRVAEPVLCRRLIDYWQRNDKVSDTVGGLQGNVVNGEVKRRHDAQLDDPRLFVELRDCLVRRVVPAPRWSSRRRSCTRSCR</sequence>
<reference evidence="1 2" key="1">
    <citation type="submission" date="2019-07" db="EMBL/GenBank/DDBJ databases">
        <title>Whole genome shotgun sequence of Reyranella soli NBRC 108950.</title>
        <authorList>
            <person name="Hosoyama A."/>
            <person name="Uohara A."/>
            <person name="Ohji S."/>
            <person name="Ichikawa N."/>
        </authorList>
    </citation>
    <scope>NUCLEOTIDE SEQUENCE [LARGE SCALE GENOMIC DNA]</scope>
    <source>
        <strain evidence="1 2">NBRC 108950</strain>
    </source>
</reference>
<evidence type="ECO:0000313" key="1">
    <source>
        <dbReference type="EMBL" id="GEP56626.1"/>
    </source>
</evidence>
<comment type="caution">
    <text evidence="1">The sequence shown here is derived from an EMBL/GenBank/DDBJ whole genome shotgun (WGS) entry which is preliminary data.</text>
</comment>
<dbReference type="AlphaFoldDB" id="A0A512NCE1"/>
<name>A0A512NCE1_9HYPH</name>
<accession>A0A512NCE1</accession>
<dbReference type="OrthoDB" id="255432at2"/>
<proteinExistence type="predicted"/>
<keyword evidence="2" id="KW-1185">Reference proteome</keyword>
<organism evidence="1 2">
    <name type="scientific">Reyranella soli</name>
    <dbReference type="NCBI Taxonomy" id="1230389"/>
    <lineage>
        <taxon>Bacteria</taxon>
        <taxon>Pseudomonadati</taxon>
        <taxon>Pseudomonadota</taxon>
        <taxon>Alphaproteobacteria</taxon>
        <taxon>Hyphomicrobiales</taxon>
        <taxon>Reyranellaceae</taxon>
        <taxon>Reyranella</taxon>
    </lineage>
</organism>